<dbReference type="EMBL" id="AMZH03012272">
    <property type="protein sequence ID" value="RRT51343.1"/>
    <property type="molecule type" value="Genomic_DNA"/>
</dbReference>
<dbReference type="Proteomes" id="UP000287651">
    <property type="component" value="Unassembled WGS sequence"/>
</dbReference>
<accession>A0A426YHZ0</accession>
<gene>
    <name evidence="1" type="ORF">B296_00041463</name>
</gene>
<organism evidence="1 2">
    <name type="scientific">Ensete ventricosum</name>
    <name type="common">Abyssinian banana</name>
    <name type="synonym">Musa ensete</name>
    <dbReference type="NCBI Taxonomy" id="4639"/>
    <lineage>
        <taxon>Eukaryota</taxon>
        <taxon>Viridiplantae</taxon>
        <taxon>Streptophyta</taxon>
        <taxon>Embryophyta</taxon>
        <taxon>Tracheophyta</taxon>
        <taxon>Spermatophyta</taxon>
        <taxon>Magnoliopsida</taxon>
        <taxon>Liliopsida</taxon>
        <taxon>Zingiberales</taxon>
        <taxon>Musaceae</taxon>
        <taxon>Ensete</taxon>
    </lineage>
</organism>
<comment type="caution">
    <text evidence="1">The sequence shown here is derived from an EMBL/GenBank/DDBJ whole genome shotgun (WGS) entry which is preliminary data.</text>
</comment>
<name>A0A426YHZ0_ENSVE</name>
<evidence type="ECO:0000313" key="2">
    <source>
        <dbReference type="Proteomes" id="UP000287651"/>
    </source>
</evidence>
<protein>
    <submittedName>
        <fullName evidence="1">Uncharacterized protein</fullName>
    </submittedName>
</protein>
<reference evidence="1 2" key="1">
    <citation type="journal article" date="2014" name="Agronomy (Basel)">
        <title>A Draft Genome Sequence for Ensete ventricosum, the Drought-Tolerant Tree Against Hunger.</title>
        <authorList>
            <person name="Harrison J."/>
            <person name="Moore K.A."/>
            <person name="Paszkiewicz K."/>
            <person name="Jones T."/>
            <person name="Grant M."/>
            <person name="Ambacheew D."/>
            <person name="Muzemil S."/>
            <person name="Studholme D.J."/>
        </authorList>
    </citation>
    <scope>NUCLEOTIDE SEQUENCE [LARGE SCALE GENOMIC DNA]</scope>
</reference>
<dbReference type="AlphaFoldDB" id="A0A426YHZ0"/>
<proteinExistence type="predicted"/>
<sequence>MFVSVDEKDGGWHRADVAIVAKVEEGEVDEWEHSSREATEEAIIAKVEFVEEGKVGEGGNDVIEAVGVGVEEHKVRKLVNKVVDDRGREDESIEVDGGIGALVIKPWGVSQ</sequence>
<evidence type="ECO:0000313" key="1">
    <source>
        <dbReference type="EMBL" id="RRT51343.1"/>
    </source>
</evidence>